<comment type="similarity">
    <text evidence="2">Belongs to the bacterial flagellin family.</text>
</comment>
<feature type="domain" description="Flagellin C-terminal" evidence="4">
    <location>
        <begin position="230"/>
        <end position="307"/>
    </location>
</feature>
<evidence type="ECO:0000259" key="4">
    <source>
        <dbReference type="Pfam" id="PF00700"/>
    </source>
</evidence>
<dbReference type="eggNOG" id="COG1344">
    <property type="taxonomic scope" value="Bacteria"/>
</dbReference>
<dbReference type="Pfam" id="PF00700">
    <property type="entry name" value="Flagellin_C"/>
    <property type="match status" value="1"/>
</dbReference>
<gene>
    <name evidence="5" type="ORF">ABENE_19540</name>
</gene>
<organism evidence="5 6">
    <name type="scientific">Asticcacaulis benevestitus DSM 16100 = ATCC BAA-896</name>
    <dbReference type="NCBI Taxonomy" id="1121022"/>
    <lineage>
        <taxon>Bacteria</taxon>
        <taxon>Pseudomonadati</taxon>
        <taxon>Pseudomonadota</taxon>
        <taxon>Alphaproteobacteria</taxon>
        <taxon>Caulobacterales</taxon>
        <taxon>Caulobacteraceae</taxon>
        <taxon>Asticcacaulis</taxon>
    </lineage>
</organism>
<dbReference type="GO" id="GO:0005198">
    <property type="term" value="F:structural molecule activity"/>
    <property type="evidence" value="ECO:0007669"/>
    <property type="project" value="InterPro"/>
</dbReference>
<dbReference type="PANTHER" id="PTHR42792:SF1">
    <property type="entry name" value="FLAGELLAR HOOK-ASSOCIATED PROTEIN 3"/>
    <property type="match status" value="1"/>
</dbReference>
<protein>
    <recommendedName>
        <fullName evidence="4">Flagellin C-terminal domain-containing protein</fullName>
    </recommendedName>
</protein>
<evidence type="ECO:0000256" key="2">
    <source>
        <dbReference type="ARBA" id="ARBA00005709"/>
    </source>
</evidence>
<dbReference type="InterPro" id="IPR046358">
    <property type="entry name" value="Flagellin_C"/>
</dbReference>
<evidence type="ECO:0000256" key="3">
    <source>
        <dbReference type="ARBA" id="ARBA00023143"/>
    </source>
</evidence>
<reference evidence="5 6" key="1">
    <citation type="journal article" date="2014" name="Nature">
        <title>Sequential evolution of bacterial morphology by co-option of a developmental regulator.</title>
        <authorList>
            <person name="Jiang C."/>
            <person name="Brown P.J."/>
            <person name="Ducret A."/>
            <person name="Brun Y.V."/>
        </authorList>
    </citation>
    <scope>NUCLEOTIDE SEQUENCE [LARGE SCALE GENOMIC DNA]</scope>
    <source>
        <strain evidence="5 6">DSM 16100</strain>
    </source>
</reference>
<dbReference type="STRING" id="1121022.GCA_000376105_00695"/>
<evidence type="ECO:0000313" key="5">
    <source>
        <dbReference type="EMBL" id="ESQ84613.1"/>
    </source>
</evidence>
<dbReference type="RefSeq" id="WP_018080365.1">
    <property type="nucleotide sequence ID" value="NZ_AQWM01000002.1"/>
</dbReference>
<evidence type="ECO:0000256" key="1">
    <source>
        <dbReference type="ARBA" id="ARBA00004365"/>
    </source>
</evidence>
<evidence type="ECO:0000313" key="6">
    <source>
        <dbReference type="Proteomes" id="UP000017837"/>
    </source>
</evidence>
<name>V4QZP5_9CAUL</name>
<dbReference type="OrthoDB" id="8477979at2"/>
<keyword evidence="3" id="KW-0975">Bacterial flagellum</keyword>
<dbReference type="Gene3D" id="1.20.1330.10">
    <property type="entry name" value="f41 fragment of flagellin, N-terminal domain"/>
    <property type="match status" value="1"/>
</dbReference>
<accession>V4QZP5</accession>
<dbReference type="AlphaFoldDB" id="V4QZP5"/>
<sequence>MRISTSETWSNALSNLMLAQERQNTANTQLSTQKVATDLMGYGRTSEIIASYQSSLSRTNAYIDVTQTVSDRLDSQNIALTTTGDAITGAKDQIMSALANADGTTIMVDMQGSFAATLSGLNFQHNGQFLFAGGSDNGAPVATRSLAELGGLTSVSDAFTNGTVKKSSQIDANTNIQTGMLASDIGTKVMTIFKDIQNYNDDPATGPFGASLTDSQKAFLSTKSQEFSAAYDDILQQTSLNGTMQTRVDNTQTSLKGQSSSLSNLVESRTAADMSKAYTDMQQAQVAVQASAQVLSNLSSSSLLNLLK</sequence>
<dbReference type="InterPro" id="IPR001492">
    <property type="entry name" value="Flagellin"/>
</dbReference>
<dbReference type="GO" id="GO:0009288">
    <property type="term" value="C:bacterial-type flagellum"/>
    <property type="evidence" value="ECO:0007669"/>
    <property type="project" value="UniProtKB-SubCell"/>
</dbReference>
<comment type="caution">
    <text evidence="5">The sequence shown here is derived from an EMBL/GenBank/DDBJ whole genome shotgun (WGS) entry which is preliminary data.</text>
</comment>
<dbReference type="PANTHER" id="PTHR42792">
    <property type="entry name" value="FLAGELLIN"/>
    <property type="match status" value="1"/>
</dbReference>
<dbReference type="PATRIC" id="fig|1121022.4.peg.4002"/>
<dbReference type="SUPFAM" id="SSF64518">
    <property type="entry name" value="Phase 1 flagellin"/>
    <property type="match status" value="1"/>
</dbReference>
<dbReference type="Proteomes" id="UP000017837">
    <property type="component" value="Unassembled WGS sequence"/>
</dbReference>
<dbReference type="EMBL" id="AWGB01000063">
    <property type="protein sequence ID" value="ESQ84613.1"/>
    <property type="molecule type" value="Genomic_DNA"/>
</dbReference>
<comment type="subcellular location">
    <subcellularLocation>
        <location evidence="1">Bacterial flagellum</location>
    </subcellularLocation>
</comment>
<proteinExistence type="inferred from homology"/>
<keyword evidence="6" id="KW-1185">Reference proteome</keyword>